<feature type="region of interest" description="Disordered" evidence="1">
    <location>
        <begin position="36"/>
        <end position="71"/>
    </location>
</feature>
<dbReference type="AlphaFoldDB" id="A0A8T1WUZ0"/>
<evidence type="ECO:0000256" key="1">
    <source>
        <dbReference type="SAM" id="MobiDB-lite"/>
    </source>
</evidence>
<feature type="region of interest" description="Disordered" evidence="1">
    <location>
        <begin position="579"/>
        <end position="608"/>
    </location>
</feature>
<dbReference type="SMART" id="SM00233">
    <property type="entry name" value="PH"/>
    <property type="match status" value="1"/>
</dbReference>
<dbReference type="Proteomes" id="UP000693981">
    <property type="component" value="Unassembled WGS sequence"/>
</dbReference>
<organism evidence="4 5">
    <name type="scientific">Phytophthora boehmeriae</name>
    <dbReference type="NCBI Taxonomy" id="109152"/>
    <lineage>
        <taxon>Eukaryota</taxon>
        <taxon>Sar</taxon>
        <taxon>Stramenopiles</taxon>
        <taxon>Oomycota</taxon>
        <taxon>Peronosporomycetes</taxon>
        <taxon>Peronosporales</taxon>
        <taxon>Peronosporaceae</taxon>
        <taxon>Phytophthora</taxon>
    </lineage>
</organism>
<evidence type="ECO:0000259" key="2">
    <source>
        <dbReference type="PROSITE" id="PS50003"/>
    </source>
</evidence>
<feature type="domain" description="Rab-GAP TBC" evidence="3">
    <location>
        <begin position="246"/>
        <end position="485"/>
    </location>
</feature>
<dbReference type="PROSITE" id="PS50003">
    <property type="entry name" value="PH_DOMAIN"/>
    <property type="match status" value="1"/>
</dbReference>
<dbReference type="InterPro" id="IPR001849">
    <property type="entry name" value="PH_domain"/>
</dbReference>
<dbReference type="Pfam" id="PF00566">
    <property type="entry name" value="RabGAP-TBC"/>
    <property type="match status" value="1"/>
</dbReference>
<feature type="compositionally biased region" description="Basic residues" evidence="1">
    <location>
        <begin position="40"/>
        <end position="52"/>
    </location>
</feature>
<dbReference type="PROSITE" id="PS50086">
    <property type="entry name" value="TBC_RABGAP"/>
    <property type="match status" value="1"/>
</dbReference>
<feature type="compositionally biased region" description="Polar residues" evidence="1">
    <location>
        <begin position="579"/>
        <end position="598"/>
    </location>
</feature>
<name>A0A8T1WUZ0_9STRA</name>
<dbReference type="InterPro" id="IPR000195">
    <property type="entry name" value="Rab-GAP-TBC_dom"/>
</dbReference>
<gene>
    <name evidence="4" type="ORF">PHYBOEH_001078</name>
</gene>
<dbReference type="Pfam" id="PF00169">
    <property type="entry name" value="PH"/>
    <property type="match status" value="1"/>
</dbReference>
<evidence type="ECO:0008006" key="6">
    <source>
        <dbReference type="Google" id="ProtNLM"/>
    </source>
</evidence>
<dbReference type="EMBL" id="JAGDFL010000120">
    <property type="protein sequence ID" value="KAG7397266.1"/>
    <property type="molecule type" value="Genomic_DNA"/>
</dbReference>
<evidence type="ECO:0000259" key="3">
    <source>
        <dbReference type="PROSITE" id="PS50086"/>
    </source>
</evidence>
<proteinExistence type="predicted"/>
<comment type="caution">
    <text evidence="4">The sequence shown here is derived from an EMBL/GenBank/DDBJ whole genome shotgun (WGS) entry which is preliminary data.</text>
</comment>
<dbReference type="OrthoDB" id="165315at2759"/>
<evidence type="ECO:0000313" key="5">
    <source>
        <dbReference type="Proteomes" id="UP000693981"/>
    </source>
</evidence>
<evidence type="ECO:0000313" key="4">
    <source>
        <dbReference type="EMBL" id="KAG7397266.1"/>
    </source>
</evidence>
<sequence>MEGVLWTRESRGKLLRGWHKRYFLLTDAGTLREYASDASKKKKKLKDSRLRRSSSGSSSSPTELSMNASNGMTLRRELDVRGAAVKTLPFPLVGRHNAFQVTTLAEGAGSASVKLVLSARQADDVRAWISALQSIALKASVSGGVGSPESLLWARESDARAGSVGSEGFASEFVEVSMPQRADMAQLSSVYEWIHECGVKTAQNVVVAGVHVPRGSLLVSANGVSLQTLSSVESSGRFVEALQLIGKNTTLRATYWRQIFRWALGNSRSEADNLEIFHQLAQKPLSEEDDLQVQKDIPRTSKWLAGSAGAPKLDDTERTARLESLGLVLHAFLSSCSLDVRTDEDPVSPSSSTSSSSSFYMQGMNGLAFILLEVLEDDKVEAFQFLRGIVARILPHVFGICCDGTGRDHFDLFKSLVEVGDVLQNVARLHLPNFYAALERAGLPVCLLAYKWFPTLFSDVSLTASHSQLRYDTLLCCWDVCLLLGLEGMFCVALALCSAAEDAVLALGGESGSNSTEQVSASVGQSLALLTPEDLITSVCEVLELCSHPVLLKLRNAHRRRLKLGYSKVGNGFAVVSPSQTSATTKTEGRSGSKQSAPPMTVTDLDSGKVFKISRSGNMLLPTAPPR</sequence>
<reference evidence="4" key="1">
    <citation type="submission" date="2021-02" db="EMBL/GenBank/DDBJ databases">
        <authorList>
            <person name="Palmer J.M."/>
        </authorList>
    </citation>
    <scope>NUCLEOTIDE SEQUENCE</scope>
    <source>
        <strain evidence="4">SCRP23</strain>
    </source>
</reference>
<dbReference type="PANTHER" id="PTHR22957:SF657">
    <property type="entry name" value="PH DOMAIN-CONTAINING PROTEIN"/>
    <property type="match status" value="1"/>
</dbReference>
<dbReference type="GO" id="GO:0005096">
    <property type="term" value="F:GTPase activator activity"/>
    <property type="evidence" value="ECO:0007669"/>
    <property type="project" value="TreeGrafter"/>
</dbReference>
<keyword evidence="5" id="KW-1185">Reference proteome</keyword>
<protein>
    <recommendedName>
        <fullName evidence="6">Rab-GAP TBC domain-containing protein</fullName>
    </recommendedName>
</protein>
<accession>A0A8T1WUZ0</accession>
<feature type="domain" description="PH" evidence="2">
    <location>
        <begin position="1"/>
        <end position="137"/>
    </location>
</feature>
<dbReference type="PANTHER" id="PTHR22957">
    <property type="entry name" value="TBC1 DOMAIN FAMILY MEMBER GTPASE-ACTIVATING PROTEIN"/>
    <property type="match status" value="1"/>
</dbReference>
<feature type="compositionally biased region" description="Polar residues" evidence="1">
    <location>
        <begin position="61"/>
        <end position="71"/>
    </location>
</feature>